<dbReference type="AlphaFoldDB" id="A0A822YVY5"/>
<dbReference type="EMBL" id="DUZY01000004">
    <property type="protein sequence ID" value="DAD35539.1"/>
    <property type="molecule type" value="Genomic_DNA"/>
</dbReference>
<evidence type="ECO:0000313" key="2">
    <source>
        <dbReference type="Proteomes" id="UP000607653"/>
    </source>
</evidence>
<evidence type="ECO:0000313" key="1">
    <source>
        <dbReference type="EMBL" id="DAD35539.1"/>
    </source>
</evidence>
<dbReference type="Proteomes" id="UP000607653">
    <property type="component" value="Unassembled WGS sequence"/>
</dbReference>
<sequence length="58" mass="6806">MSRNLHSHSIYQFQTLNSTLVSTVFPYDLLQICNFSKLTRSSLHLNFYLDVCNFNYLG</sequence>
<protein>
    <submittedName>
        <fullName evidence="1">Uncharacterized protein</fullName>
    </submittedName>
</protein>
<comment type="caution">
    <text evidence="1">The sequence shown here is derived from an EMBL/GenBank/DDBJ whole genome shotgun (WGS) entry which is preliminary data.</text>
</comment>
<proteinExistence type="predicted"/>
<keyword evidence="2" id="KW-1185">Reference proteome</keyword>
<organism evidence="1 2">
    <name type="scientific">Nelumbo nucifera</name>
    <name type="common">Sacred lotus</name>
    <dbReference type="NCBI Taxonomy" id="4432"/>
    <lineage>
        <taxon>Eukaryota</taxon>
        <taxon>Viridiplantae</taxon>
        <taxon>Streptophyta</taxon>
        <taxon>Embryophyta</taxon>
        <taxon>Tracheophyta</taxon>
        <taxon>Spermatophyta</taxon>
        <taxon>Magnoliopsida</taxon>
        <taxon>Proteales</taxon>
        <taxon>Nelumbonaceae</taxon>
        <taxon>Nelumbo</taxon>
    </lineage>
</organism>
<reference evidence="1 2" key="1">
    <citation type="journal article" date="2020" name="Mol. Biol. Evol.">
        <title>Distinct Expression and Methylation Patterns for Genes with Different Fates following a Single Whole-Genome Duplication in Flowering Plants.</title>
        <authorList>
            <person name="Shi T."/>
            <person name="Rahmani R.S."/>
            <person name="Gugger P.F."/>
            <person name="Wang M."/>
            <person name="Li H."/>
            <person name="Zhang Y."/>
            <person name="Li Z."/>
            <person name="Wang Q."/>
            <person name="Van de Peer Y."/>
            <person name="Marchal K."/>
            <person name="Chen J."/>
        </authorList>
    </citation>
    <scope>NUCLEOTIDE SEQUENCE [LARGE SCALE GENOMIC DNA]</scope>
    <source>
        <tissue evidence="1">Leaf</tissue>
    </source>
</reference>
<accession>A0A822YVY5</accession>
<gene>
    <name evidence="1" type="ORF">HUJ06_006179</name>
</gene>
<name>A0A822YVY5_NELNU</name>